<dbReference type="UniPathway" id="UPA00378"/>
<feature type="region of interest" description="Disordered" evidence="1">
    <location>
        <begin position="1"/>
        <end position="33"/>
    </location>
</feature>
<reference evidence="2" key="5">
    <citation type="journal article" date="2021" name="G3 (Bethesda)">
        <title>Aegilops tauschii genome assembly Aet v5.0 features greater sequence contiguity and improved annotation.</title>
        <authorList>
            <person name="Wang L."/>
            <person name="Zhu T."/>
            <person name="Rodriguez J.C."/>
            <person name="Deal K.R."/>
            <person name="Dubcovsky J."/>
            <person name="McGuire P.E."/>
            <person name="Lux T."/>
            <person name="Spannagl M."/>
            <person name="Mayer K.F.X."/>
            <person name="Baldrich P."/>
            <person name="Meyers B.C."/>
            <person name="Huo N."/>
            <person name="Gu Y.Q."/>
            <person name="Zhou H."/>
            <person name="Devos K.M."/>
            <person name="Bennetzen J.L."/>
            <person name="Unver T."/>
            <person name="Budak H."/>
            <person name="Gulick P.J."/>
            <person name="Galiba G."/>
            <person name="Kalapos B."/>
            <person name="Nelson D.R."/>
            <person name="Li P."/>
            <person name="You F.M."/>
            <person name="Luo M.C."/>
            <person name="Dvorak J."/>
        </authorList>
    </citation>
    <scope>NUCLEOTIDE SEQUENCE [LARGE SCALE GENOMIC DNA]</scope>
    <source>
        <strain evidence="2">cv. AL8/78</strain>
    </source>
</reference>
<dbReference type="EnsemblPlants" id="AET1Gv20910600.4">
    <property type="protein sequence ID" value="AET1Gv20910600.4"/>
    <property type="gene ID" value="AET1Gv20910600"/>
</dbReference>
<organism evidence="2 3">
    <name type="scientific">Aegilops tauschii subsp. strangulata</name>
    <name type="common">Goatgrass</name>
    <dbReference type="NCBI Taxonomy" id="200361"/>
    <lineage>
        <taxon>Eukaryota</taxon>
        <taxon>Viridiplantae</taxon>
        <taxon>Streptophyta</taxon>
        <taxon>Embryophyta</taxon>
        <taxon>Tracheophyta</taxon>
        <taxon>Spermatophyta</taxon>
        <taxon>Magnoliopsida</taxon>
        <taxon>Liliopsida</taxon>
        <taxon>Poales</taxon>
        <taxon>Poaceae</taxon>
        <taxon>BOP clade</taxon>
        <taxon>Pooideae</taxon>
        <taxon>Triticodae</taxon>
        <taxon>Triticeae</taxon>
        <taxon>Triticinae</taxon>
        <taxon>Aegilops</taxon>
    </lineage>
</organism>
<name>A0A452ZTH6_AEGTS</name>
<dbReference type="AlphaFoldDB" id="A0A452ZTH6"/>
<proteinExistence type="predicted"/>
<dbReference type="Proteomes" id="UP000015105">
    <property type="component" value="Chromosome 1D"/>
</dbReference>
<reference evidence="3" key="2">
    <citation type="journal article" date="2017" name="Nat. Plants">
        <title>The Aegilops tauschii genome reveals multiple impacts of transposons.</title>
        <authorList>
            <person name="Zhao G."/>
            <person name="Zou C."/>
            <person name="Li K."/>
            <person name="Wang K."/>
            <person name="Li T."/>
            <person name="Gao L."/>
            <person name="Zhang X."/>
            <person name="Wang H."/>
            <person name="Yang Z."/>
            <person name="Liu X."/>
            <person name="Jiang W."/>
            <person name="Mao L."/>
            <person name="Kong X."/>
            <person name="Jiao Y."/>
            <person name="Jia J."/>
        </authorList>
    </citation>
    <scope>NUCLEOTIDE SEQUENCE [LARGE SCALE GENOMIC DNA]</scope>
    <source>
        <strain evidence="3">cv. AL8/78</strain>
    </source>
</reference>
<reference evidence="2" key="4">
    <citation type="submission" date="2019-03" db="UniProtKB">
        <authorList>
            <consortium name="EnsemblPlants"/>
        </authorList>
    </citation>
    <scope>IDENTIFICATION</scope>
</reference>
<evidence type="ECO:0000313" key="2">
    <source>
        <dbReference type="EnsemblPlants" id="AET1Gv20910600.4"/>
    </source>
</evidence>
<protein>
    <submittedName>
        <fullName evidence="2">Uncharacterized protein</fullName>
    </submittedName>
</protein>
<feature type="compositionally biased region" description="Basic and acidic residues" evidence="1">
    <location>
        <begin position="15"/>
        <end position="26"/>
    </location>
</feature>
<reference evidence="2" key="3">
    <citation type="journal article" date="2017" name="Nature">
        <title>Genome sequence of the progenitor of the wheat D genome Aegilops tauschii.</title>
        <authorList>
            <person name="Luo M.C."/>
            <person name="Gu Y.Q."/>
            <person name="Puiu D."/>
            <person name="Wang H."/>
            <person name="Twardziok S.O."/>
            <person name="Deal K.R."/>
            <person name="Huo N."/>
            <person name="Zhu T."/>
            <person name="Wang L."/>
            <person name="Wang Y."/>
            <person name="McGuire P.E."/>
            <person name="Liu S."/>
            <person name="Long H."/>
            <person name="Ramasamy R.K."/>
            <person name="Rodriguez J.C."/>
            <person name="Van S.L."/>
            <person name="Yuan L."/>
            <person name="Wang Z."/>
            <person name="Xia Z."/>
            <person name="Xiao L."/>
            <person name="Anderson O.D."/>
            <person name="Ouyang S."/>
            <person name="Liang Y."/>
            <person name="Zimin A.V."/>
            <person name="Pertea G."/>
            <person name="Qi P."/>
            <person name="Bennetzen J.L."/>
            <person name="Dai X."/>
            <person name="Dawson M.W."/>
            <person name="Muller H.G."/>
            <person name="Kugler K."/>
            <person name="Rivarola-Duarte L."/>
            <person name="Spannagl M."/>
            <person name="Mayer K.F.X."/>
            <person name="Lu F.H."/>
            <person name="Bevan M.W."/>
            <person name="Leroy P."/>
            <person name="Li P."/>
            <person name="You F.M."/>
            <person name="Sun Q."/>
            <person name="Liu Z."/>
            <person name="Lyons E."/>
            <person name="Wicker T."/>
            <person name="Salzberg S.L."/>
            <person name="Devos K.M."/>
            <person name="Dvorak J."/>
        </authorList>
    </citation>
    <scope>NUCLEOTIDE SEQUENCE [LARGE SCALE GENOMIC DNA]</scope>
    <source>
        <strain evidence="2">cv. AL8/78</strain>
    </source>
</reference>
<sequence>RRRRAAAPARADRRRPRDPPRARRAGEVAGVGHAAADRVAPLRHLGHPLELPRDQDTHPGELLGHQLFHHRGMLEEATSLAFRFVIGKSNDKSKMAALEREVEEYDDFVLLDLDLMF</sequence>
<evidence type="ECO:0000256" key="1">
    <source>
        <dbReference type="SAM" id="MobiDB-lite"/>
    </source>
</evidence>
<evidence type="ECO:0000313" key="3">
    <source>
        <dbReference type="Proteomes" id="UP000015105"/>
    </source>
</evidence>
<keyword evidence="3" id="KW-1185">Reference proteome</keyword>
<accession>A0A452ZTH6</accession>
<dbReference type="Gramene" id="AET1Gv20910600.4">
    <property type="protein sequence ID" value="AET1Gv20910600.4"/>
    <property type="gene ID" value="AET1Gv20910600"/>
</dbReference>
<reference evidence="3" key="1">
    <citation type="journal article" date="2014" name="Science">
        <title>Ancient hybridizations among the ancestral genomes of bread wheat.</title>
        <authorList>
            <consortium name="International Wheat Genome Sequencing Consortium,"/>
            <person name="Marcussen T."/>
            <person name="Sandve S.R."/>
            <person name="Heier L."/>
            <person name="Spannagl M."/>
            <person name="Pfeifer M."/>
            <person name="Jakobsen K.S."/>
            <person name="Wulff B.B."/>
            <person name="Steuernagel B."/>
            <person name="Mayer K.F."/>
            <person name="Olsen O.A."/>
        </authorList>
    </citation>
    <scope>NUCLEOTIDE SEQUENCE [LARGE SCALE GENOMIC DNA]</scope>
    <source>
        <strain evidence="3">cv. AL8/78</strain>
    </source>
</reference>